<evidence type="ECO:0000259" key="4">
    <source>
        <dbReference type="Pfam" id="PF08241"/>
    </source>
</evidence>
<comment type="caution">
    <text evidence="5">The sequence shown here is derived from an EMBL/GenBank/DDBJ whole genome shotgun (WGS) entry which is preliminary data.</text>
</comment>
<dbReference type="GO" id="GO:0003838">
    <property type="term" value="F:sterol 24-C-methyltransferase activity"/>
    <property type="evidence" value="ECO:0007669"/>
    <property type="project" value="TreeGrafter"/>
</dbReference>
<dbReference type="InterPro" id="IPR050447">
    <property type="entry name" value="Erg6_SMT_methyltransf"/>
</dbReference>
<feature type="region of interest" description="Disordered" evidence="3">
    <location>
        <begin position="279"/>
        <end position="310"/>
    </location>
</feature>
<dbReference type="InterPro" id="IPR029063">
    <property type="entry name" value="SAM-dependent_MTases_sf"/>
</dbReference>
<feature type="domain" description="Methyltransferase type 11" evidence="4">
    <location>
        <begin position="88"/>
        <end position="188"/>
    </location>
</feature>
<dbReference type="InterPro" id="IPR013216">
    <property type="entry name" value="Methyltransf_11"/>
</dbReference>
<name>A0A8S3YXU5_9EUPU</name>
<dbReference type="EMBL" id="CAJHNH020001013">
    <property type="protein sequence ID" value="CAG5121038.1"/>
    <property type="molecule type" value="Genomic_DNA"/>
</dbReference>
<reference evidence="5" key="1">
    <citation type="submission" date="2021-04" db="EMBL/GenBank/DDBJ databases">
        <authorList>
            <consortium name="Molecular Ecology Group"/>
        </authorList>
    </citation>
    <scope>NUCLEOTIDE SEQUENCE</scope>
</reference>
<evidence type="ECO:0000256" key="1">
    <source>
        <dbReference type="ARBA" id="ARBA00022679"/>
    </source>
</evidence>
<feature type="compositionally biased region" description="Polar residues" evidence="3">
    <location>
        <begin position="301"/>
        <end position="310"/>
    </location>
</feature>
<proteinExistence type="inferred from homology"/>
<dbReference type="GO" id="GO:0005783">
    <property type="term" value="C:endoplasmic reticulum"/>
    <property type="evidence" value="ECO:0007669"/>
    <property type="project" value="TreeGrafter"/>
</dbReference>
<dbReference type="CDD" id="cd02440">
    <property type="entry name" value="AdoMet_MTases"/>
    <property type="match status" value="1"/>
</dbReference>
<dbReference type="PANTHER" id="PTHR44068">
    <property type="entry name" value="ZGC:194242"/>
    <property type="match status" value="1"/>
</dbReference>
<feature type="compositionally biased region" description="Basic and acidic residues" evidence="3">
    <location>
        <begin position="279"/>
        <end position="297"/>
    </location>
</feature>
<evidence type="ECO:0000256" key="3">
    <source>
        <dbReference type="SAM" id="MobiDB-lite"/>
    </source>
</evidence>
<dbReference type="AlphaFoldDB" id="A0A8S3YXU5"/>
<dbReference type="Proteomes" id="UP000678393">
    <property type="component" value="Unassembled WGS sequence"/>
</dbReference>
<keyword evidence="6" id="KW-1185">Reference proteome</keyword>
<evidence type="ECO:0000313" key="6">
    <source>
        <dbReference type="Proteomes" id="UP000678393"/>
    </source>
</evidence>
<dbReference type="SUPFAM" id="SSF53335">
    <property type="entry name" value="S-adenosyl-L-methionine-dependent methyltransferases"/>
    <property type="match status" value="1"/>
</dbReference>
<gene>
    <name evidence="5" type="ORF">CUNI_LOCUS6596</name>
</gene>
<organism evidence="5 6">
    <name type="scientific">Candidula unifasciata</name>
    <dbReference type="NCBI Taxonomy" id="100452"/>
    <lineage>
        <taxon>Eukaryota</taxon>
        <taxon>Metazoa</taxon>
        <taxon>Spiralia</taxon>
        <taxon>Lophotrochozoa</taxon>
        <taxon>Mollusca</taxon>
        <taxon>Gastropoda</taxon>
        <taxon>Heterobranchia</taxon>
        <taxon>Euthyneura</taxon>
        <taxon>Panpulmonata</taxon>
        <taxon>Eupulmonata</taxon>
        <taxon>Stylommatophora</taxon>
        <taxon>Helicina</taxon>
        <taxon>Helicoidea</taxon>
        <taxon>Geomitridae</taxon>
        <taxon>Candidula</taxon>
    </lineage>
</organism>
<evidence type="ECO:0000256" key="2">
    <source>
        <dbReference type="ARBA" id="ARBA00038188"/>
    </source>
</evidence>
<dbReference type="PANTHER" id="PTHR44068:SF1">
    <property type="entry name" value="HYPOTHETICAL LOC100005854"/>
    <property type="match status" value="1"/>
</dbReference>
<protein>
    <recommendedName>
        <fullName evidence="4">Methyltransferase type 11 domain-containing protein</fullName>
    </recommendedName>
</protein>
<sequence length="310" mass="35945">MANRIRNWFVDQVGKNLKLPQSWTAWLDRMCKYLINSGKGWGGRRSRNNGRYPSFLDWITCKYFERRNAFLETNAVHLSNIKPDHKVLEIGFGPGLGLEAAYNIVKNGKGQVFGIDTSLYMVQKAHRRLKAGVHDKKVFLFHGSATQIPLNTDSVNRVFHCNCYYFWPSMRSVMREIYRVMQPGGVMVTTLSIDNLKKSQERGFLRSAHPDPVMYMQSLENYGFENVHLEYHTDPQSGKKFQAIFSEINEKPAHDPSMYNDDEDDIEKELQKMFESRIAERKQFHDKRLPDDNKSPLKTDLNITPGTVKS</sequence>
<dbReference type="Pfam" id="PF08241">
    <property type="entry name" value="Methyltransf_11"/>
    <property type="match status" value="1"/>
</dbReference>
<dbReference type="GO" id="GO:0016126">
    <property type="term" value="P:sterol biosynthetic process"/>
    <property type="evidence" value="ECO:0007669"/>
    <property type="project" value="TreeGrafter"/>
</dbReference>
<comment type="similarity">
    <text evidence="2">Belongs to the class I-like SAM-binding methyltransferase superfamily. Erg6/SMT family.</text>
</comment>
<keyword evidence="1" id="KW-0808">Transferase</keyword>
<evidence type="ECO:0000313" key="5">
    <source>
        <dbReference type="EMBL" id="CAG5121038.1"/>
    </source>
</evidence>
<accession>A0A8S3YXU5</accession>
<dbReference type="OrthoDB" id="10250730at2759"/>
<dbReference type="Gene3D" id="3.40.50.150">
    <property type="entry name" value="Vaccinia Virus protein VP39"/>
    <property type="match status" value="1"/>
</dbReference>